<proteinExistence type="predicted"/>
<accession>A0ABU7TYX2</accession>
<name>A0ABU7TYX2_9PROT</name>
<dbReference type="Proteomes" id="UP001312908">
    <property type="component" value="Unassembled WGS sequence"/>
</dbReference>
<dbReference type="EMBL" id="JAWJZY010000001">
    <property type="protein sequence ID" value="MEE8657694.1"/>
    <property type="molecule type" value="Genomic_DNA"/>
</dbReference>
<evidence type="ECO:0000313" key="2">
    <source>
        <dbReference type="EMBL" id="MEE8657694.1"/>
    </source>
</evidence>
<keyword evidence="1" id="KW-0812">Transmembrane</keyword>
<keyword evidence="1" id="KW-0472">Membrane</keyword>
<comment type="caution">
    <text evidence="2">The sequence shown here is derived from an EMBL/GenBank/DDBJ whole genome shotgun (WGS) entry which is preliminary data.</text>
</comment>
<sequence length="77" mass="8371">MRTSTLSFGATVIFIGGLLIGAASQNRRDPWRNDREMLIRMVEHGAKPLDAASALLLVGQNRNPREAGHAAYLGELP</sequence>
<feature type="transmembrane region" description="Helical" evidence="1">
    <location>
        <begin position="6"/>
        <end position="23"/>
    </location>
</feature>
<organism evidence="2 3">
    <name type="scientific">Sorlinia euscelidii</name>
    <dbReference type="NCBI Taxonomy" id="3081148"/>
    <lineage>
        <taxon>Bacteria</taxon>
        <taxon>Pseudomonadati</taxon>
        <taxon>Pseudomonadota</taxon>
        <taxon>Alphaproteobacteria</taxon>
        <taxon>Acetobacterales</taxon>
        <taxon>Acetobacteraceae</taxon>
        <taxon>Sorlinia</taxon>
    </lineage>
</organism>
<evidence type="ECO:0000313" key="3">
    <source>
        <dbReference type="Proteomes" id="UP001312908"/>
    </source>
</evidence>
<protein>
    <submittedName>
        <fullName evidence="2">Uncharacterized protein</fullName>
    </submittedName>
</protein>
<dbReference type="RefSeq" id="WP_394818705.1">
    <property type="nucleotide sequence ID" value="NZ_JAWJZY010000001.1"/>
</dbReference>
<keyword evidence="1" id="KW-1133">Transmembrane helix</keyword>
<reference evidence="2 3" key="1">
    <citation type="submission" date="2023-10" db="EMBL/GenBank/DDBJ databases">
        <title>Sorlinia euscelidii gen. nov., sp. nov., an acetic acid bacteria isolated from the gut of Euscelidius variegatus emitter.</title>
        <authorList>
            <person name="Michoud G."/>
            <person name="Marasco R."/>
            <person name="Seferji K."/>
            <person name="Gonella E."/>
            <person name="Garuglieri E."/>
            <person name="Alma A."/>
            <person name="Mapelli F."/>
            <person name="Borin S."/>
            <person name="Daffonchio D."/>
            <person name="Crotti E."/>
        </authorList>
    </citation>
    <scope>NUCLEOTIDE SEQUENCE [LARGE SCALE GENOMIC DNA]</scope>
    <source>
        <strain evidence="2 3">EV16P</strain>
    </source>
</reference>
<evidence type="ECO:0000256" key="1">
    <source>
        <dbReference type="SAM" id="Phobius"/>
    </source>
</evidence>
<keyword evidence="3" id="KW-1185">Reference proteome</keyword>
<gene>
    <name evidence="2" type="ORF">DOFOFD_01525</name>
</gene>